<sequence length="80" mass="9467">MRYNENSLSNYFILFPNHPPKDYDVGDEVKFVLLSDIISIWFVYTYFGKNRPVTIVSFYEKTTIQSRALPGPFHKLRVEC</sequence>
<accession>T1GND9</accession>
<protein>
    <submittedName>
        <fullName evidence="1">Uncharacterized protein</fullName>
    </submittedName>
</protein>
<keyword evidence="2" id="KW-1185">Reference proteome</keyword>
<name>T1GND9_MEGSC</name>
<dbReference type="AlphaFoldDB" id="T1GND9"/>
<dbReference type="Proteomes" id="UP000015102">
    <property type="component" value="Unassembled WGS sequence"/>
</dbReference>
<evidence type="ECO:0000313" key="2">
    <source>
        <dbReference type="Proteomes" id="UP000015102"/>
    </source>
</evidence>
<dbReference type="EMBL" id="CAQQ02175732">
    <property type="status" value="NOT_ANNOTATED_CDS"/>
    <property type="molecule type" value="Genomic_DNA"/>
</dbReference>
<evidence type="ECO:0000313" key="1">
    <source>
        <dbReference type="EnsemblMetazoa" id="MESCA005086-PA"/>
    </source>
</evidence>
<reference evidence="1" key="2">
    <citation type="submission" date="2015-06" db="UniProtKB">
        <authorList>
            <consortium name="EnsemblMetazoa"/>
        </authorList>
    </citation>
    <scope>IDENTIFICATION</scope>
</reference>
<reference evidence="2" key="1">
    <citation type="submission" date="2013-02" db="EMBL/GenBank/DDBJ databases">
        <authorList>
            <person name="Hughes D."/>
        </authorList>
    </citation>
    <scope>NUCLEOTIDE SEQUENCE</scope>
    <source>
        <strain>Durham</strain>
        <strain evidence="2">NC isolate 2 -- Noor lab</strain>
    </source>
</reference>
<dbReference type="HOGENOM" id="CLU_2592518_0_0_1"/>
<dbReference type="EMBL" id="CAQQ02175731">
    <property type="status" value="NOT_ANNOTATED_CDS"/>
    <property type="molecule type" value="Genomic_DNA"/>
</dbReference>
<organism evidence="1 2">
    <name type="scientific">Megaselia scalaris</name>
    <name type="common">Humpbacked fly</name>
    <name type="synonym">Phora scalaris</name>
    <dbReference type="NCBI Taxonomy" id="36166"/>
    <lineage>
        <taxon>Eukaryota</taxon>
        <taxon>Metazoa</taxon>
        <taxon>Ecdysozoa</taxon>
        <taxon>Arthropoda</taxon>
        <taxon>Hexapoda</taxon>
        <taxon>Insecta</taxon>
        <taxon>Pterygota</taxon>
        <taxon>Neoptera</taxon>
        <taxon>Endopterygota</taxon>
        <taxon>Diptera</taxon>
        <taxon>Brachycera</taxon>
        <taxon>Muscomorpha</taxon>
        <taxon>Platypezoidea</taxon>
        <taxon>Phoridae</taxon>
        <taxon>Megaseliini</taxon>
        <taxon>Megaselia</taxon>
    </lineage>
</organism>
<proteinExistence type="predicted"/>
<dbReference type="EnsemblMetazoa" id="MESCA005086-RA">
    <property type="protein sequence ID" value="MESCA005086-PA"/>
    <property type="gene ID" value="MESCA005086"/>
</dbReference>